<keyword evidence="2" id="KW-0032">Aminotransferase</keyword>
<dbReference type="EMBL" id="HG992341">
    <property type="protein sequence ID" value="CAE6772323.1"/>
    <property type="molecule type" value="Genomic_DNA"/>
</dbReference>
<name>A0A2S7C296_9XANT</name>
<dbReference type="Pfam" id="PF00155">
    <property type="entry name" value="Aminotran_1_2"/>
    <property type="match status" value="1"/>
</dbReference>
<feature type="domain" description="Aminotransferase class I/classII large" evidence="5">
    <location>
        <begin position="89"/>
        <end position="420"/>
    </location>
</feature>
<dbReference type="PANTHER" id="PTHR42790">
    <property type="entry name" value="AMINOTRANSFERASE"/>
    <property type="match status" value="1"/>
</dbReference>
<dbReference type="Gene3D" id="3.90.1150.10">
    <property type="entry name" value="Aspartate Aminotransferase, domain 1"/>
    <property type="match status" value="1"/>
</dbReference>
<dbReference type="Gene3D" id="3.40.640.10">
    <property type="entry name" value="Type I PLP-dependent aspartate aminotransferase-like (Major domain)"/>
    <property type="match status" value="1"/>
</dbReference>
<evidence type="ECO:0000256" key="1">
    <source>
        <dbReference type="ARBA" id="ARBA00001933"/>
    </source>
</evidence>
<evidence type="ECO:0000256" key="3">
    <source>
        <dbReference type="ARBA" id="ARBA00022679"/>
    </source>
</evidence>
<evidence type="ECO:0000256" key="4">
    <source>
        <dbReference type="ARBA" id="ARBA00022898"/>
    </source>
</evidence>
<sequence>MNLTMRDVDSDDLKVLPRCSLSPALGDPQVEVMNFLNEVALRFPSAISFAPGRPPEAHFDVKASLAYIERYLQSQAGDAEALASGYAALGQYGRTNGTLGELIARLLWNDEGIALTSEDVAVTVGCQEAMCLLLLGLCGHPGDVALVPDPAYIGMSGAARVLGVETCPVPARGGGLDLDALEHAVVRLSAQGKRARLIYLSPDFANPTGECMTLEQRRRLLSLSRRLNLLIVEDHAYNYFQYDGDRLPAFRSLPGSDHVIFVGSFSKSVYPGVRLGFIASTLRIDAGEGRTTRLVDELSKIKSLLTVNTSPLCQAIIGGLLIAHDCSLMAYVAPRRDALMRNRDAMLASLQRHFPRDAAWCNGIHWNRPAGGFFLSLEVPFLVSDQDLMVSARDHGVLWTPMSYFHRTMEASNQIRLSFSYASVPSIDVGIGALAEMVRSRVQHGI</sequence>
<comment type="cofactor">
    <cofactor evidence="1">
        <name>pyridoxal 5'-phosphate</name>
        <dbReference type="ChEBI" id="CHEBI:597326"/>
    </cofactor>
</comment>
<reference evidence="6" key="1">
    <citation type="submission" date="2021-02" db="EMBL/GenBank/DDBJ databases">
        <authorList>
            <person name="Pothier F. J."/>
        </authorList>
    </citation>
    <scope>NUCLEOTIDE SEQUENCE</scope>
    <source>
        <strain evidence="6">CFBP 1159</strain>
    </source>
</reference>
<dbReference type="CDD" id="cd00609">
    <property type="entry name" value="AAT_like"/>
    <property type="match status" value="1"/>
</dbReference>
<keyword evidence="4" id="KW-0663">Pyridoxal phosphate</keyword>
<dbReference type="InterPro" id="IPR015421">
    <property type="entry name" value="PyrdxlP-dep_Trfase_major"/>
</dbReference>
<dbReference type="PANTHER" id="PTHR42790:SF19">
    <property type="entry name" value="KYNURENINE_ALPHA-AMINOADIPATE AMINOTRANSFERASE, MITOCHONDRIAL"/>
    <property type="match status" value="1"/>
</dbReference>
<dbReference type="InterPro" id="IPR004839">
    <property type="entry name" value="Aminotransferase_I/II_large"/>
</dbReference>
<dbReference type="InterPro" id="IPR050859">
    <property type="entry name" value="Class-I_PLP-dep_aminotransf"/>
</dbReference>
<keyword evidence="3" id="KW-0808">Transferase</keyword>
<accession>A0A2S7C296</accession>
<dbReference type="GO" id="GO:0030170">
    <property type="term" value="F:pyridoxal phosphate binding"/>
    <property type="evidence" value="ECO:0007669"/>
    <property type="project" value="InterPro"/>
</dbReference>
<dbReference type="RefSeq" id="WP_104613716.1">
    <property type="nucleotide sequence ID" value="NZ_CP166095.2"/>
</dbReference>
<dbReference type="InterPro" id="IPR015422">
    <property type="entry name" value="PyrdxlP-dep_Trfase_small"/>
</dbReference>
<dbReference type="SUPFAM" id="SSF53383">
    <property type="entry name" value="PLP-dependent transferases"/>
    <property type="match status" value="1"/>
</dbReference>
<organism evidence="6">
    <name type="scientific">Xanthomonas arboricola pv. corylina</name>
    <dbReference type="NCBI Taxonomy" id="487821"/>
    <lineage>
        <taxon>Bacteria</taxon>
        <taxon>Pseudomonadati</taxon>
        <taxon>Pseudomonadota</taxon>
        <taxon>Gammaproteobacteria</taxon>
        <taxon>Lysobacterales</taxon>
        <taxon>Lysobacteraceae</taxon>
        <taxon>Xanthomonas</taxon>
    </lineage>
</organism>
<dbReference type="InterPro" id="IPR015424">
    <property type="entry name" value="PyrdxlP-dep_Trfase"/>
</dbReference>
<evidence type="ECO:0000256" key="2">
    <source>
        <dbReference type="ARBA" id="ARBA00022576"/>
    </source>
</evidence>
<protein>
    <submittedName>
        <fullName evidence="6">(S)-3,5-dihydroxyphenylglycine transaminase</fullName>
    </submittedName>
</protein>
<dbReference type="EMBL" id="HG992341">
    <property type="protein sequence ID" value="CAE6772346.1"/>
    <property type="molecule type" value="Genomic_DNA"/>
</dbReference>
<dbReference type="AlphaFoldDB" id="A0A2S7C296"/>
<evidence type="ECO:0000313" key="6">
    <source>
        <dbReference type="EMBL" id="CAE6772346.1"/>
    </source>
</evidence>
<evidence type="ECO:0000259" key="5">
    <source>
        <dbReference type="Pfam" id="PF00155"/>
    </source>
</evidence>
<dbReference type="GO" id="GO:0008483">
    <property type="term" value="F:transaminase activity"/>
    <property type="evidence" value="ECO:0007669"/>
    <property type="project" value="UniProtKB-KW"/>
</dbReference>
<gene>
    <name evidence="6" type="primary">hpgT</name>
    <name evidence="6" type="ORF">CFBP1159_21940</name>
</gene>
<proteinExistence type="predicted"/>
<dbReference type="Proteomes" id="UP000835243">
    <property type="component" value="Chromosome"/>
</dbReference>
<dbReference type="GO" id="GO:1901605">
    <property type="term" value="P:alpha-amino acid metabolic process"/>
    <property type="evidence" value="ECO:0007669"/>
    <property type="project" value="TreeGrafter"/>
</dbReference>